<keyword evidence="3" id="KW-1185">Reference proteome</keyword>
<dbReference type="Gene3D" id="3.40.50.1820">
    <property type="entry name" value="alpha/beta hydrolase"/>
    <property type="match status" value="1"/>
</dbReference>
<protein>
    <submittedName>
        <fullName evidence="2">Alpha/beta fold hydrolase</fullName>
    </submittedName>
</protein>
<dbReference type="InterPro" id="IPR000073">
    <property type="entry name" value="AB_hydrolase_1"/>
</dbReference>
<dbReference type="SUPFAM" id="SSF53474">
    <property type="entry name" value="alpha/beta-Hydrolases"/>
    <property type="match status" value="1"/>
</dbReference>
<dbReference type="Proteomes" id="UP001595979">
    <property type="component" value="Unassembled WGS sequence"/>
</dbReference>
<dbReference type="PANTHER" id="PTHR43194:SF5">
    <property type="entry name" value="PIMELOYL-[ACYL-CARRIER PROTEIN] METHYL ESTER ESTERASE"/>
    <property type="match status" value="1"/>
</dbReference>
<organism evidence="2 3">
    <name type="scientific">Deinococcus petrolearius</name>
    <dbReference type="NCBI Taxonomy" id="1751295"/>
    <lineage>
        <taxon>Bacteria</taxon>
        <taxon>Thermotogati</taxon>
        <taxon>Deinococcota</taxon>
        <taxon>Deinococci</taxon>
        <taxon>Deinococcales</taxon>
        <taxon>Deinococcaceae</taxon>
        <taxon>Deinococcus</taxon>
    </lineage>
</organism>
<evidence type="ECO:0000313" key="3">
    <source>
        <dbReference type="Proteomes" id="UP001595979"/>
    </source>
</evidence>
<keyword evidence="2" id="KW-0378">Hydrolase</keyword>
<evidence type="ECO:0000313" key="2">
    <source>
        <dbReference type="EMBL" id="MFC5850206.1"/>
    </source>
</evidence>
<feature type="domain" description="AB hydrolase-1" evidence="1">
    <location>
        <begin position="8"/>
        <end position="227"/>
    </location>
</feature>
<dbReference type="InterPro" id="IPR029058">
    <property type="entry name" value="AB_hydrolase_fold"/>
</dbReference>
<dbReference type="GO" id="GO:0016787">
    <property type="term" value="F:hydrolase activity"/>
    <property type="evidence" value="ECO:0007669"/>
    <property type="project" value="UniProtKB-KW"/>
</dbReference>
<sequence>MPPARTALLLHAYPLCAAMWDEQRRALEAAGWTVLAPDLPGFGGQPGALASLPGAAADLLAALPPDPLALVGLSMGGYLGLELLAQAPERFFAAVLADTTARADPPEKVQARHEQARRALAEGTDFLVDAAREEHRPPTFERIRPMVEMATPAGVAGALRAMAARQEHRETLRGLPLPVLTLVGAKDTLTPPERAQEMAELAGGRCEVLPGAAHLSNLDAPGDFTAALLPFLEAAFSAASGTAPDSAAPGRPS</sequence>
<evidence type="ECO:0000259" key="1">
    <source>
        <dbReference type="Pfam" id="PF12697"/>
    </source>
</evidence>
<name>A0ABW1DRD6_9DEIO</name>
<proteinExistence type="predicted"/>
<dbReference type="PANTHER" id="PTHR43194">
    <property type="entry name" value="HYDROLASE ALPHA/BETA FOLD FAMILY"/>
    <property type="match status" value="1"/>
</dbReference>
<dbReference type="EMBL" id="JBHSOH010000043">
    <property type="protein sequence ID" value="MFC5850206.1"/>
    <property type="molecule type" value="Genomic_DNA"/>
</dbReference>
<dbReference type="InterPro" id="IPR050228">
    <property type="entry name" value="Carboxylesterase_BioH"/>
</dbReference>
<reference evidence="3" key="1">
    <citation type="journal article" date="2019" name="Int. J. Syst. Evol. Microbiol.">
        <title>The Global Catalogue of Microorganisms (GCM) 10K type strain sequencing project: providing services to taxonomists for standard genome sequencing and annotation.</title>
        <authorList>
            <consortium name="The Broad Institute Genomics Platform"/>
            <consortium name="The Broad Institute Genome Sequencing Center for Infectious Disease"/>
            <person name="Wu L."/>
            <person name="Ma J."/>
        </authorList>
    </citation>
    <scope>NUCLEOTIDE SEQUENCE [LARGE SCALE GENOMIC DNA]</scope>
    <source>
        <strain evidence="3">CGMCC 1.15053</strain>
    </source>
</reference>
<comment type="caution">
    <text evidence="2">The sequence shown here is derived from an EMBL/GenBank/DDBJ whole genome shotgun (WGS) entry which is preliminary data.</text>
</comment>
<dbReference type="RefSeq" id="WP_380052081.1">
    <property type="nucleotide sequence ID" value="NZ_JBHSOH010000043.1"/>
</dbReference>
<gene>
    <name evidence="2" type="ORF">ACFPQ6_18070</name>
</gene>
<dbReference type="Pfam" id="PF12697">
    <property type="entry name" value="Abhydrolase_6"/>
    <property type="match status" value="1"/>
</dbReference>
<accession>A0ABW1DRD6</accession>